<accession>A0A7K1GM18</accession>
<dbReference type="InterPro" id="IPR018060">
    <property type="entry name" value="HTH_AraC"/>
</dbReference>
<feature type="transmembrane region" description="Helical" evidence="4">
    <location>
        <begin position="144"/>
        <end position="161"/>
    </location>
</feature>
<reference evidence="6 7" key="1">
    <citation type="journal article" date="2006" name="Int. J. Syst. Evol. Microbiol.">
        <title>Myroides pelagicus sp. nov., isolated from seawater in Thailand.</title>
        <authorList>
            <person name="Yoon J."/>
            <person name="Maneerat S."/>
            <person name="Kawai F."/>
            <person name="Yokota A."/>
        </authorList>
    </citation>
    <scope>NUCLEOTIDE SEQUENCE [LARGE SCALE GENOMIC DNA]</scope>
    <source>
        <strain evidence="6 7">SM1T</strain>
    </source>
</reference>
<evidence type="ECO:0000259" key="5">
    <source>
        <dbReference type="PROSITE" id="PS01124"/>
    </source>
</evidence>
<dbReference type="Pfam" id="PF12833">
    <property type="entry name" value="HTH_18"/>
    <property type="match status" value="1"/>
</dbReference>
<dbReference type="SMART" id="SM00342">
    <property type="entry name" value="HTH_ARAC"/>
    <property type="match status" value="1"/>
</dbReference>
<dbReference type="PANTHER" id="PTHR43280:SF29">
    <property type="entry name" value="ARAC-FAMILY TRANSCRIPTIONAL REGULATOR"/>
    <property type="match status" value="1"/>
</dbReference>
<organism evidence="6 7">
    <name type="scientific">Myroides pelagicus</name>
    <dbReference type="NCBI Taxonomy" id="270914"/>
    <lineage>
        <taxon>Bacteria</taxon>
        <taxon>Pseudomonadati</taxon>
        <taxon>Bacteroidota</taxon>
        <taxon>Flavobacteriia</taxon>
        <taxon>Flavobacteriales</taxon>
        <taxon>Flavobacteriaceae</taxon>
        <taxon>Myroides</taxon>
    </lineage>
</organism>
<evidence type="ECO:0000256" key="4">
    <source>
        <dbReference type="SAM" id="Phobius"/>
    </source>
</evidence>
<dbReference type="RefSeq" id="WP_155035833.1">
    <property type="nucleotide sequence ID" value="NZ_JAYMMG010000019.1"/>
</dbReference>
<dbReference type="InterPro" id="IPR009057">
    <property type="entry name" value="Homeodomain-like_sf"/>
</dbReference>
<evidence type="ECO:0000313" key="6">
    <source>
        <dbReference type="EMBL" id="MTH29838.1"/>
    </source>
</evidence>
<feature type="transmembrane region" description="Helical" evidence="4">
    <location>
        <begin position="48"/>
        <end position="66"/>
    </location>
</feature>
<dbReference type="PROSITE" id="PS01124">
    <property type="entry name" value="HTH_ARAC_FAMILY_2"/>
    <property type="match status" value="1"/>
</dbReference>
<dbReference type="SUPFAM" id="SSF46689">
    <property type="entry name" value="Homeodomain-like"/>
    <property type="match status" value="1"/>
</dbReference>
<feature type="transmembrane region" description="Helical" evidence="4">
    <location>
        <begin position="6"/>
        <end position="28"/>
    </location>
</feature>
<dbReference type="InterPro" id="IPR018062">
    <property type="entry name" value="HTH_AraC-typ_CS"/>
</dbReference>
<keyword evidence="3" id="KW-0804">Transcription</keyword>
<dbReference type="GO" id="GO:0043565">
    <property type="term" value="F:sequence-specific DNA binding"/>
    <property type="evidence" value="ECO:0007669"/>
    <property type="project" value="InterPro"/>
</dbReference>
<comment type="caution">
    <text evidence="6">The sequence shown here is derived from an EMBL/GenBank/DDBJ whole genome shotgun (WGS) entry which is preliminary data.</text>
</comment>
<keyword evidence="1" id="KW-0805">Transcription regulation</keyword>
<feature type="transmembrane region" description="Helical" evidence="4">
    <location>
        <begin position="114"/>
        <end position="138"/>
    </location>
</feature>
<dbReference type="PRINTS" id="PR00032">
    <property type="entry name" value="HTHARAC"/>
</dbReference>
<dbReference type="Proteomes" id="UP000488936">
    <property type="component" value="Unassembled WGS sequence"/>
</dbReference>
<keyword evidence="2" id="KW-0238">DNA-binding</keyword>
<evidence type="ECO:0000313" key="7">
    <source>
        <dbReference type="Proteomes" id="UP000488936"/>
    </source>
</evidence>
<dbReference type="EMBL" id="WMJY01000015">
    <property type="protein sequence ID" value="MTH29838.1"/>
    <property type="molecule type" value="Genomic_DNA"/>
</dbReference>
<sequence length="327" mass="38440">MARFFFKDFIFLSLGAPFIVFYSPFFYIGLGSLRHVVLESEQKYRWPIIHFVPALLFTIAYGYGVMQANDISVEFLVYYYLVMYIFTAVSLSLYGIYGYVVLSRLKLMYKFRVIVIRVIWIMFFMAIMLVGLVTYNAIPNNDFNIIYIGMLMLAYFVFRFYTKAIKEVQKLPDVEEKYVSGRLDIEEQIIDKTTQASPNQGKYEKSKVADQVLLRYKDQIEEVIINQKMYLRDDFSIEVLEQMTGITRHHLAQVFTLLYDSSFKPFVNQLRINHAIALIEQTQENINVTELGMQCGFNSRTSFFRSFKKNTGVSPSEYIDQHKQQQM</sequence>
<proteinExistence type="predicted"/>
<keyword evidence="4" id="KW-1133">Transmembrane helix</keyword>
<dbReference type="GO" id="GO:0003700">
    <property type="term" value="F:DNA-binding transcription factor activity"/>
    <property type="evidence" value="ECO:0007669"/>
    <property type="project" value="InterPro"/>
</dbReference>
<dbReference type="PANTHER" id="PTHR43280">
    <property type="entry name" value="ARAC-FAMILY TRANSCRIPTIONAL REGULATOR"/>
    <property type="match status" value="1"/>
</dbReference>
<evidence type="ECO:0000256" key="3">
    <source>
        <dbReference type="ARBA" id="ARBA00023163"/>
    </source>
</evidence>
<dbReference type="OrthoDB" id="9779074at2"/>
<keyword evidence="4" id="KW-0812">Transmembrane</keyword>
<protein>
    <submittedName>
        <fullName evidence="6">Helix-turn-helix domain-containing protein</fullName>
    </submittedName>
</protein>
<dbReference type="AlphaFoldDB" id="A0A7K1GM18"/>
<name>A0A7K1GM18_9FLAO</name>
<keyword evidence="7" id="KW-1185">Reference proteome</keyword>
<dbReference type="Gene3D" id="1.10.10.60">
    <property type="entry name" value="Homeodomain-like"/>
    <property type="match status" value="1"/>
</dbReference>
<gene>
    <name evidence="6" type="ORF">GJV77_07890</name>
</gene>
<keyword evidence="4" id="KW-0472">Membrane</keyword>
<evidence type="ECO:0000256" key="1">
    <source>
        <dbReference type="ARBA" id="ARBA00023015"/>
    </source>
</evidence>
<evidence type="ECO:0000256" key="2">
    <source>
        <dbReference type="ARBA" id="ARBA00023125"/>
    </source>
</evidence>
<feature type="domain" description="HTH araC/xylS-type" evidence="5">
    <location>
        <begin position="221"/>
        <end position="321"/>
    </location>
</feature>
<feature type="transmembrane region" description="Helical" evidence="4">
    <location>
        <begin position="78"/>
        <end position="102"/>
    </location>
</feature>
<dbReference type="PROSITE" id="PS00041">
    <property type="entry name" value="HTH_ARAC_FAMILY_1"/>
    <property type="match status" value="1"/>
</dbReference>
<dbReference type="InterPro" id="IPR020449">
    <property type="entry name" value="Tscrpt_reg_AraC-type_HTH"/>
</dbReference>